<keyword evidence="2" id="KW-1185">Reference proteome</keyword>
<gene>
    <name evidence="1" type="ORF">HHU08_10925</name>
</gene>
<reference evidence="1 2" key="1">
    <citation type="submission" date="2020-04" db="EMBL/GenBank/DDBJ databases">
        <title>Bacillus sp. UniB3 isolated from commercial digestive syrup.</title>
        <authorList>
            <person name="Thorat V."/>
            <person name="Kirdat K."/>
            <person name="Tiwarekar B."/>
            <person name="Yadav A."/>
        </authorList>
    </citation>
    <scope>NUCLEOTIDE SEQUENCE [LARGE SCALE GENOMIC DNA]</scope>
    <source>
        <strain evidence="1 2">UniB3</strain>
    </source>
</reference>
<dbReference type="EMBL" id="JABBPK010000001">
    <property type="protein sequence ID" value="NMO77508.1"/>
    <property type="molecule type" value="Genomic_DNA"/>
</dbReference>
<organism evidence="1 2">
    <name type="scientific">Niallia alba</name>
    <dbReference type="NCBI Taxonomy" id="2729105"/>
    <lineage>
        <taxon>Bacteria</taxon>
        <taxon>Bacillati</taxon>
        <taxon>Bacillota</taxon>
        <taxon>Bacilli</taxon>
        <taxon>Bacillales</taxon>
        <taxon>Bacillaceae</taxon>
        <taxon>Niallia</taxon>
    </lineage>
</organism>
<name>A0A7Y0PM12_9BACI</name>
<dbReference type="Proteomes" id="UP000588491">
    <property type="component" value="Unassembled WGS sequence"/>
</dbReference>
<proteinExistence type="predicted"/>
<evidence type="ECO:0000313" key="2">
    <source>
        <dbReference type="Proteomes" id="UP000588491"/>
    </source>
</evidence>
<accession>A0A7Y0PM12</accession>
<dbReference type="AlphaFoldDB" id="A0A7Y0PM12"/>
<comment type="caution">
    <text evidence="1">The sequence shown here is derived from an EMBL/GenBank/DDBJ whole genome shotgun (WGS) entry which is preliminary data.</text>
</comment>
<protein>
    <submittedName>
        <fullName evidence="1">Uncharacterized protein</fullName>
    </submittedName>
</protein>
<evidence type="ECO:0000313" key="1">
    <source>
        <dbReference type="EMBL" id="NMO77508.1"/>
    </source>
</evidence>
<dbReference type="RefSeq" id="WP_145999680.1">
    <property type="nucleotide sequence ID" value="NZ_JABBPK010000001.1"/>
</dbReference>
<sequence>MVMFYPTVVTDEKPCVRHVVKDKNYCMCGSKYKSYSTFKRSDFKRIEFKQVTDITCPYCQSIIN</sequence>